<proteinExistence type="inferred from homology"/>
<dbReference type="InterPro" id="IPR051674">
    <property type="entry name" value="Malate_Decarboxylase"/>
</dbReference>
<keyword evidence="10" id="KW-0521">NADP</keyword>
<protein>
    <submittedName>
        <fullName evidence="13">NADP-dependent malic enzyme</fullName>
        <ecNumber evidence="13">1.1.1.40</ecNumber>
    </submittedName>
</protein>
<evidence type="ECO:0000313" key="13">
    <source>
        <dbReference type="EMBL" id="SQH73600.1"/>
    </source>
</evidence>
<organism evidence="13 14">
    <name type="scientific">Porphyromonas crevioricanis</name>
    <dbReference type="NCBI Taxonomy" id="393921"/>
    <lineage>
        <taxon>Bacteria</taxon>
        <taxon>Pseudomonadati</taxon>
        <taxon>Bacteroidota</taxon>
        <taxon>Bacteroidia</taxon>
        <taxon>Bacteroidales</taxon>
        <taxon>Porphyromonadaceae</taxon>
        <taxon>Porphyromonas</taxon>
    </lineage>
</organism>
<feature type="binding site" evidence="9">
    <location>
        <position position="136"/>
    </location>
    <ligand>
        <name>a divalent metal cation</name>
        <dbReference type="ChEBI" id="CHEBI:60240"/>
    </ligand>
</feature>
<evidence type="ECO:0000256" key="9">
    <source>
        <dbReference type="PIRSR" id="PIRSR036684-2"/>
    </source>
</evidence>
<dbReference type="InterPro" id="IPR042113">
    <property type="entry name" value="P_AcTrfase_dom1"/>
</dbReference>
<dbReference type="PROSITE" id="PS00331">
    <property type="entry name" value="MALIC_ENZYMES"/>
    <property type="match status" value="1"/>
</dbReference>
<evidence type="ECO:0000256" key="7">
    <source>
        <dbReference type="ARBA" id="ARBA00023268"/>
    </source>
</evidence>
<comment type="cofactor">
    <cofactor evidence="1">
        <name>Mn(2+)</name>
        <dbReference type="ChEBI" id="CHEBI:29035"/>
    </cofactor>
</comment>
<evidence type="ECO:0000259" key="11">
    <source>
        <dbReference type="SMART" id="SM00919"/>
    </source>
</evidence>
<feature type="binding site" evidence="9">
    <location>
        <position position="137"/>
    </location>
    <ligand>
        <name>a divalent metal cation</name>
        <dbReference type="ChEBI" id="CHEBI:60240"/>
    </ligand>
</feature>
<evidence type="ECO:0000256" key="5">
    <source>
        <dbReference type="ARBA" id="ARBA00022723"/>
    </source>
</evidence>
<dbReference type="InterPro" id="IPR015884">
    <property type="entry name" value="Malic_enzyme_CS"/>
</dbReference>
<evidence type="ECO:0000256" key="6">
    <source>
        <dbReference type="ARBA" id="ARBA00023002"/>
    </source>
</evidence>
<dbReference type="Pfam" id="PF00390">
    <property type="entry name" value="malic"/>
    <property type="match status" value="1"/>
</dbReference>
<gene>
    <name evidence="13" type="primary">maeB</name>
    <name evidence="13" type="ORF">NCTC12858_01464</name>
</gene>
<dbReference type="GO" id="GO:0016746">
    <property type="term" value="F:acyltransferase activity"/>
    <property type="evidence" value="ECO:0007669"/>
    <property type="project" value="InterPro"/>
</dbReference>
<dbReference type="EC" id="1.1.1.40" evidence="13"/>
<evidence type="ECO:0000256" key="2">
    <source>
        <dbReference type="ARBA" id="ARBA00001946"/>
    </source>
</evidence>
<feature type="active site" description="Proton acceptor" evidence="8">
    <location>
        <position position="94"/>
    </location>
</feature>
<comment type="similarity">
    <text evidence="4">In the C-terminal section; belongs to the phosphate acetyltransferase and butyryltransferase family.</text>
</comment>
<dbReference type="FunFam" id="3.40.50.10380:FF:000003">
    <property type="entry name" value="NADP-dependent malic enzyme"/>
    <property type="match status" value="1"/>
</dbReference>
<reference evidence="13 14" key="1">
    <citation type="submission" date="2018-06" db="EMBL/GenBank/DDBJ databases">
        <authorList>
            <consortium name="Pathogen Informatics"/>
            <person name="Doyle S."/>
        </authorList>
    </citation>
    <scope>NUCLEOTIDE SEQUENCE [LARGE SCALE GENOMIC DNA]</scope>
    <source>
        <strain evidence="13 14">NCTC12858</strain>
    </source>
</reference>
<feature type="binding site" evidence="10">
    <location>
        <position position="162"/>
    </location>
    <ligand>
        <name>a divalent metal cation</name>
        <dbReference type="ChEBI" id="CHEBI:60240"/>
    </ligand>
</feature>
<dbReference type="SMART" id="SM01274">
    <property type="entry name" value="malic"/>
    <property type="match status" value="1"/>
</dbReference>
<comment type="similarity">
    <text evidence="3">In the N-terminal section; belongs to the malic enzymes family.</text>
</comment>
<dbReference type="InterPro" id="IPR012188">
    <property type="entry name" value="ME_PTA"/>
</dbReference>
<dbReference type="PANTHER" id="PTHR43237:SF4">
    <property type="entry name" value="NADP-DEPENDENT MALIC ENZYME"/>
    <property type="match status" value="1"/>
</dbReference>
<dbReference type="Pfam" id="PF03949">
    <property type="entry name" value="Malic_M"/>
    <property type="match status" value="1"/>
</dbReference>
<dbReference type="InterPro" id="IPR045213">
    <property type="entry name" value="Malic_NAD-bd_bact_type"/>
</dbReference>
<dbReference type="FunFam" id="3.40.50.720:FF:000095">
    <property type="entry name" value="NADP-dependent malic enzyme"/>
    <property type="match status" value="1"/>
</dbReference>
<dbReference type="InterPro" id="IPR037062">
    <property type="entry name" value="Malic_N_dom_sf"/>
</dbReference>
<dbReference type="RefSeq" id="WP_023940325.1">
    <property type="nucleotide sequence ID" value="NZ_LS483447.1"/>
</dbReference>
<dbReference type="PIRSF" id="PIRSF036684">
    <property type="entry name" value="ME_PTA"/>
    <property type="match status" value="1"/>
</dbReference>
<keyword evidence="7" id="KW-0511">Multifunctional enzyme</keyword>
<comment type="cofactor">
    <cofactor evidence="2">
        <name>Mg(2+)</name>
        <dbReference type="ChEBI" id="CHEBI:18420"/>
    </cofactor>
</comment>
<dbReference type="Gene3D" id="3.40.50.720">
    <property type="entry name" value="NAD(P)-binding Rossmann-like Domain"/>
    <property type="match status" value="1"/>
</dbReference>
<keyword evidence="5 9" id="KW-0479">Metal-binding</keyword>
<evidence type="ECO:0000256" key="10">
    <source>
        <dbReference type="PIRSR" id="PIRSR036684-3"/>
    </source>
</evidence>
<dbReference type="InterPro" id="IPR012302">
    <property type="entry name" value="Malic_NAD-bd"/>
</dbReference>
<sequence>MDKKLADLARAYHAGEKPGKIEIRPTKPYSTQHDLTLAYSPGVAVPCLDIQKHESSAYDYTSKGNLVAVISNGTAVLGLGDIGALAGKPVMEGKGLLFKIYAGIDVFDIEVNEKDPKKFIEIVKAIAPTFGGINLEDIKAPECFEIEEKLKQELNIPVMHDDQHGTAIISAAGLLNALILAEKSIEDVRIVINGAGASAFSCTKLYESFGAKRENIVMLDSKGVITQDRQDLTEQKRYFATDRKELRTLSDAIAGADVFVGLSRPGVLTQEMIKTMAPCPIVFALANPDPEITYEKAKAAREDVLMATGRSDYPNQINNVIGFPYIFRGALDVRATAINEDMKRAATLAIAAIARESVPDEVSRAYGNINLHFGPDYFIPKPVDPRLIVRVSKAVAQAAIESGVATKEIEDWNAYEDELMSRLGLMSHLTRRLHEAAKLTQHRVVYAAGENPAILRAAATVYNQGLAQPIILGDPKHIKHLAKELDVDIKGLEIVNHRSEDEQQRRQLYAETFAERNWRKGGNVPEALDKMFDPNYFGMMMLNHGDADAMITGIYSHHSHLARIAQKTVGLQEGVNHFATMHMVSLKNGPLFLADTTINYRLDAEALVDIAVMAAEKVRCFGIKPVIALVGFSNFGSDDASPSVEVQKAISILHKEHPELLVDGEMQVSMALHADKRDKRYPNNKLKGHNANVLIFPRLSAANACYQLLREADDAQEVVGPIQMGLNKPVYFADQEASVTDIVNITALATLDHSSCIV</sequence>
<dbReference type="Gene3D" id="3.40.50.10950">
    <property type="match status" value="1"/>
</dbReference>
<dbReference type="PANTHER" id="PTHR43237">
    <property type="entry name" value="NADP-DEPENDENT MALIC ENZYME"/>
    <property type="match status" value="1"/>
</dbReference>
<evidence type="ECO:0000259" key="12">
    <source>
        <dbReference type="SMART" id="SM01274"/>
    </source>
</evidence>
<dbReference type="InterPro" id="IPR042112">
    <property type="entry name" value="P_AcTrfase_dom2"/>
</dbReference>
<evidence type="ECO:0000256" key="3">
    <source>
        <dbReference type="ARBA" id="ARBA00007686"/>
    </source>
</evidence>
<dbReference type="SMART" id="SM00919">
    <property type="entry name" value="Malic_M"/>
    <property type="match status" value="1"/>
</dbReference>
<feature type="binding site" evidence="10">
    <location>
        <position position="287"/>
    </location>
    <ligand>
        <name>a divalent metal cation</name>
        <dbReference type="ChEBI" id="CHEBI:60240"/>
    </ligand>
</feature>
<evidence type="ECO:0000256" key="1">
    <source>
        <dbReference type="ARBA" id="ARBA00001936"/>
    </source>
</evidence>
<accession>A0A2X4PLC7</accession>
<name>A0A2X4PLC7_9PORP</name>
<dbReference type="CDD" id="cd05311">
    <property type="entry name" value="NAD_bind_2_malic_enz"/>
    <property type="match status" value="1"/>
</dbReference>
<keyword evidence="6 13" id="KW-0560">Oxidoreductase</keyword>
<dbReference type="Pfam" id="PF01515">
    <property type="entry name" value="PTA_PTB"/>
    <property type="match status" value="1"/>
</dbReference>
<dbReference type="Gene3D" id="3.40.50.10750">
    <property type="entry name" value="Isocitrate/Isopropylmalate dehydrogenase-like"/>
    <property type="match status" value="1"/>
</dbReference>
<dbReference type="SUPFAM" id="SSF53659">
    <property type="entry name" value="Isocitrate/Isopropylmalate dehydrogenase-like"/>
    <property type="match status" value="1"/>
</dbReference>
<dbReference type="AlphaFoldDB" id="A0A2X4PLC7"/>
<evidence type="ECO:0000313" key="14">
    <source>
        <dbReference type="Proteomes" id="UP000249300"/>
    </source>
</evidence>
<feature type="binding site" evidence="10">
    <location>
        <begin position="76"/>
        <end position="83"/>
    </location>
    <ligand>
        <name>NADP(+)</name>
        <dbReference type="ChEBI" id="CHEBI:58349"/>
    </ligand>
</feature>
<dbReference type="InterPro" id="IPR046346">
    <property type="entry name" value="Aminoacid_DH-like_N_sf"/>
</dbReference>
<dbReference type="Gene3D" id="3.40.50.10380">
    <property type="entry name" value="Malic enzyme, N-terminal domain"/>
    <property type="match status" value="1"/>
</dbReference>
<feature type="domain" description="Malic enzyme NAD-binding" evidence="11">
    <location>
        <begin position="163"/>
        <end position="400"/>
    </location>
</feature>
<dbReference type="GO" id="GO:0051287">
    <property type="term" value="F:NAD binding"/>
    <property type="evidence" value="ECO:0007669"/>
    <property type="project" value="InterPro"/>
</dbReference>
<dbReference type="KEGG" id="pcre:NCTC12858_01464"/>
<dbReference type="SUPFAM" id="SSF53223">
    <property type="entry name" value="Aminoacid dehydrogenase-like, N-terminal domain"/>
    <property type="match status" value="1"/>
</dbReference>
<evidence type="ECO:0000256" key="4">
    <source>
        <dbReference type="ARBA" id="ARBA00008756"/>
    </source>
</evidence>
<keyword evidence="14" id="KW-1185">Reference proteome</keyword>
<dbReference type="EMBL" id="LS483447">
    <property type="protein sequence ID" value="SQH73600.1"/>
    <property type="molecule type" value="Genomic_DNA"/>
</dbReference>
<evidence type="ECO:0000256" key="8">
    <source>
        <dbReference type="PIRSR" id="PIRSR036684-1"/>
    </source>
</evidence>
<dbReference type="InterPro" id="IPR012301">
    <property type="entry name" value="Malic_N_dom"/>
</dbReference>
<dbReference type="GO" id="GO:0006108">
    <property type="term" value="P:malate metabolic process"/>
    <property type="evidence" value="ECO:0007669"/>
    <property type="project" value="InterPro"/>
</dbReference>
<feature type="domain" description="Malic enzyme N-terminal" evidence="12">
    <location>
        <begin position="18"/>
        <end position="151"/>
    </location>
</feature>
<dbReference type="SUPFAM" id="SSF51735">
    <property type="entry name" value="NAD(P)-binding Rossmann-fold domains"/>
    <property type="match status" value="1"/>
</dbReference>
<dbReference type="InterPro" id="IPR036291">
    <property type="entry name" value="NAD(P)-bd_dom_sf"/>
</dbReference>
<dbReference type="InterPro" id="IPR002505">
    <property type="entry name" value="PTA_PTB"/>
</dbReference>
<dbReference type="Proteomes" id="UP000249300">
    <property type="component" value="Chromosome 1"/>
</dbReference>
<dbReference type="GO" id="GO:0004473">
    <property type="term" value="F:malate dehydrogenase (decarboxylating) (NADP+) activity"/>
    <property type="evidence" value="ECO:0007669"/>
    <property type="project" value="UniProtKB-EC"/>
</dbReference>
<dbReference type="GO" id="GO:0046872">
    <property type="term" value="F:metal ion binding"/>
    <property type="evidence" value="ECO:0007669"/>
    <property type="project" value="UniProtKB-KW"/>
</dbReference>